<comment type="caution">
    <text evidence="8">The sequence shown here is derived from an EMBL/GenBank/DDBJ whole genome shotgun (WGS) entry which is preliminary data.</text>
</comment>
<dbReference type="EMBL" id="JAFBEE010000012">
    <property type="protein sequence ID" value="MBM7615366.1"/>
    <property type="molecule type" value="Genomic_DNA"/>
</dbReference>
<evidence type="ECO:0000256" key="3">
    <source>
        <dbReference type="ARBA" id="ARBA00022491"/>
    </source>
</evidence>
<keyword evidence="3" id="KW-0678">Repressor</keyword>
<keyword evidence="8" id="KW-0966">Cell projection</keyword>
<accession>A0ABS2NRA9</accession>
<evidence type="ECO:0000256" key="2">
    <source>
        <dbReference type="ARBA" id="ARBA00017823"/>
    </source>
</evidence>
<organism evidence="8 9">
    <name type="scientific">Alkaliphilus hydrothermalis</name>
    <dbReference type="NCBI Taxonomy" id="1482730"/>
    <lineage>
        <taxon>Bacteria</taxon>
        <taxon>Bacillati</taxon>
        <taxon>Bacillota</taxon>
        <taxon>Clostridia</taxon>
        <taxon>Peptostreptococcales</taxon>
        <taxon>Natronincolaceae</taxon>
        <taxon>Alkaliphilus</taxon>
    </lineage>
</organism>
<evidence type="ECO:0000256" key="4">
    <source>
        <dbReference type="ARBA" id="ARBA00022795"/>
    </source>
</evidence>
<keyword evidence="6" id="KW-0804">Transcription</keyword>
<sequence>MKIYNNPNVTKAMKVYNTNTKKNATETAKGIEQSKDQLQLSEVAKDFQVAMKAFKKLPDIREEKVADIKNRIQQGTYNVSGQEVADKILASLRIDQKI</sequence>
<dbReference type="RefSeq" id="WP_204402484.1">
    <property type="nucleotide sequence ID" value="NZ_JAFBEE010000012.1"/>
</dbReference>
<keyword evidence="8" id="KW-0969">Cilium</keyword>
<keyword evidence="4" id="KW-1005">Bacterial flagellum biogenesis</keyword>
<reference evidence="8 9" key="1">
    <citation type="submission" date="2021-01" db="EMBL/GenBank/DDBJ databases">
        <title>Genomic Encyclopedia of Type Strains, Phase IV (KMG-IV): sequencing the most valuable type-strain genomes for metagenomic binning, comparative biology and taxonomic classification.</title>
        <authorList>
            <person name="Goeker M."/>
        </authorList>
    </citation>
    <scope>NUCLEOTIDE SEQUENCE [LARGE SCALE GENOMIC DNA]</scope>
    <source>
        <strain evidence="8 9">DSM 25890</strain>
    </source>
</reference>
<dbReference type="InterPro" id="IPR031316">
    <property type="entry name" value="FlgM_C"/>
</dbReference>
<dbReference type="Pfam" id="PF04316">
    <property type="entry name" value="FlgM"/>
    <property type="match status" value="1"/>
</dbReference>
<dbReference type="SUPFAM" id="SSF101498">
    <property type="entry name" value="Anti-sigma factor FlgM"/>
    <property type="match status" value="1"/>
</dbReference>
<dbReference type="InterPro" id="IPR007412">
    <property type="entry name" value="FlgM"/>
</dbReference>
<gene>
    <name evidence="8" type="ORF">JOC73_001936</name>
</gene>
<dbReference type="Proteomes" id="UP001314796">
    <property type="component" value="Unassembled WGS sequence"/>
</dbReference>
<evidence type="ECO:0000256" key="1">
    <source>
        <dbReference type="ARBA" id="ARBA00005322"/>
    </source>
</evidence>
<dbReference type="NCBIfam" id="TIGR03824">
    <property type="entry name" value="FlgM_jcvi"/>
    <property type="match status" value="1"/>
</dbReference>
<evidence type="ECO:0000313" key="9">
    <source>
        <dbReference type="Proteomes" id="UP001314796"/>
    </source>
</evidence>
<proteinExistence type="inferred from homology"/>
<evidence type="ECO:0000259" key="7">
    <source>
        <dbReference type="Pfam" id="PF04316"/>
    </source>
</evidence>
<evidence type="ECO:0000256" key="6">
    <source>
        <dbReference type="ARBA" id="ARBA00023163"/>
    </source>
</evidence>
<keyword evidence="8" id="KW-0282">Flagellum</keyword>
<evidence type="ECO:0000313" key="8">
    <source>
        <dbReference type="EMBL" id="MBM7615366.1"/>
    </source>
</evidence>
<evidence type="ECO:0000256" key="5">
    <source>
        <dbReference type="ARBA" id="ARBA00023015"/>
    </source>
</evidence>
<protein>
    <recommendedName>
        <fullName evidence="2">Negative regulator of flagellin synthesis</fullName>
    </recommendedName>
</protein>
<dbReference type="InterPro" id="IPR035890">
    <property type="entry name" value="Anti-sigma-28_factor_FlgM_sf"/>
</dbReference>
<keyword evidence="9" id="KW-1185">Reference proteome</keyword>
<name>A0ABS2NRA9_9FIRM</name>
<keyword evidence="5" id="KW-0805">Transcription regulation</keyword>
<comment type="similarity">
    <text evidence="1">Belongs to the FlgM family.</text>
</comment>
<feature type="domain" description="Anti-sigma-28 factor FlgM C-terminal" evidence="7">
    <location>
        <begin position="36"/>
        <end position="89"/>
    </location>
</feature>